<dbReference type="Pfam" id="PF13433">
    <property type="entry name" value="Peripla_BP_5"/>
    <property type="match status" value="1"/>
</dbReference>
<dbReference type="AlphaFoldDB" id="A0A4V2KSI8"/>
<dbReference type="FunFam" id="3.40.50.2300:FF:000097">
    <property type="entry name" value="Branched-chain amino acid ABC transporter substrate-binding protein"/>
    <property type="match status" value="1"/>
</dbReference>
<dbReference type="PANTHER" id="PTHR47628:SF1">
    <property type="entry name" value="ALIPHATIC AMIDASE EXPRESSION-REGULATING PROTEIN"/>
    <property type="match status" value="1"/>
</dbReference>
<evidence type="ECO:0000313" key="2">
    <source>
        <dbReference type="EMBL" id="TBW33008.1"/>
    </source>
</evidence>
<comment type="caution">
    <text evidence="2">The sequence shown here is derived from an EMBL/GenBank/DDBJ whole genome shotgun (WGS) entry which is preliminary data.</text>
</comment>
<dbReference type="InterPro" id="IPR017777">
    <property type="entry name" value="ABC_urea-bd_UrtA"/>
</dbReference>
<feature type="chain" id="PRO_5020717419" evidence="1">
    <location>
        <begin position="34"/>
        <end position="433"/>
    </location>
</feature>
<evidence type="ECO:0000256" key="1">
    <source>
        <dbReference type="SAM" id="SignalP"/>
    </source>
</evidence>
<keyword evidence="3" id="KW-1185">Reference proteome</keyword>
<proteinExistence type="predicted"/>
<dbReference type="OrthoDB" id="9802022at2"/>
<evidence type="ECO:0000313" key="3">
    <source>
        <dbReference type="Proteomes" id="UP000292781"/>
    </source>
</evidence>
<accession>A0A4V2KSI8</accession>
<dbReference type="Proteomes" id="UP000292781">
    <property type="component" value="Unassembled WGS sequence"/>
</dbReference>
<reference evidence="2 3" key="1">
    <citation type="submission" date="2019-02" db="EMBL/GenBank/DDBJ databases">
        <title>Siculibacillus lacustris gen. nov., sp. nov., a new rosette-forming bacterium isolated from a freshwater crater lake (Lake St. Ana, Romania).</title>
        <authorList>
            <person name="Felfoldi T."/>
            <person name="Marton Z."/>
            <person name="Szabo A."/>
            <person name="Mentes A."/>
            <person name="Boka K."/>
            <person name="Marialigeti K."/>
            <person name="Mathe I."/>
            <person name="Koncz M."/>
            <person name="Schumann P."/>
            <person name="Toth E."/>
        </authorList>
    </citation>
    <scope>NUCLEOTIDE SEQUENCE [LARGE SCALE GENOMIC DNA]</scope>
    <source>
        <strain evidence="2 3">SA-279</strain>
    </source>
</reference>
<dbReference type="CDD" id="cd06355">
    <property type="entry name" value="PBP1_FmdD-like"/>
    <property type="match status" value="1"/>
</dbReference>
<dbReference type="PANTHER" id="PTHR47628">
    <property type="match status" value="1"/>
</dbReference>
<dbReference type="EMBL" id="SJFN01000048">
    <property type="protein sequence ID" value="TBW33008.1"/>
    <property type="molecule type" value="Genomic_DNA"/>
</dbReference>
<dbReference type="Gene3D" id="3.40.50.2300">
    <property type="match status" value="2"/>
</dbReference>
<keyword evidence="1" id="KW-0732">Signal</keyword>
<dbReference type="InterPro" id="IPR028082">
    <property type="entry name" value="Peripla_BP_I"/>
</dbReference>
<gene>
    <name evidence="2" type="primary">urtA</name>
    <name evidence="2" type="ORF">EYW49_21015</name>
</gene>
<name>A0A4V2KSI8_9HYPH</name>
<protein>
    <submittedName>
        <fullName evidence="2">Urea ABC transporter substrate-binding protein</fullName>
    </submittedName>
</protein>
<organism evidence="2 3">
    <name type="scientific">Siculibacillus lacustris</name>
    <dbReference type="NCBI Taxonomy" id="1549641"/>
    <lineage>
        <taxon>Bacteria</taxon>
        <taxon>Pseudomonadati</taxon>
        <taxon>Pseudomonadota</taxon>
        <taxon>Alphaproteobacteria</taxon>
        <taxon>Hyphomicrobiales</taxon>
        <taxon>Ancalomicrobiaceae</taxon>
        <taxon>Siculibacillus</taxon>
    </lineage>
</organism>
<dbReference type="SUPFAM" id="SSF53822">
    <property type="entry name" value="Periplasmic binding protein-like I"/>
    <property type="match status" value="1"/>
</dbReference>
<feature type="signal peptide" evidence="1">
    <location>
        <begin position="1"/>
        <end position="33"/>
    </location>
</feature>
<dbReference type="NCBIfam" id="TIGR03407">
    <property type="entry name" value="urea_ABC_UrtA"/>
    <property type="match status" value="1"/>
</dbReference>
<sequence>MTKVRTLVTTGKLTGALVGATIGAGAMIGAANAADTIKVGVLHSLSGTMAISETTLKDTILFLIDEQNKKGGVLGKKLEAVVVDPASNWPLFAEKAKELIAKDKVSVVFGCWTSVSRKSVLPVFKELNSILFYPVQYEGEESERNVFYTGAAPNQQAIPAVDYLMSKDGGDVKRWVLAGTDYVYPRTTNKILEAYLKSKGVAESDIMINYTPFGHSDWQTIVSDIKKFGSAGKKTAVVSTINGDANVPFYKELGNQGIKATDIPVVAFSVGEEELAGIDTKPLLGHLAAWNYFQSVKDPANDAFIAKWKEYTKNPKRVTNDPMEASVIGFNAWVKAVEKAGTVDADKVIDTLPGIQTPNLTGGIATVLPNHHITKPVLIGEIKADGQFDVVWKTKDLVPGDAWTDFLPGSKDLEADWVTLKCGNYNTVTKKCG</sequence>